<keyword evidence="10" id="KW-0812">Transmembrane</keyword>
<organism evidence="12 13">
    <name type="scientific">Solidesulfovibrio aerotolerans</name>
    <dbReference type="NCBI Taxonomy" id="295255"/>
    <lineage>
        <taxon>Bacteria</taxon>
        <taxon>Pseudomonadati</taxon>
        <taxon>Thermodesulfobacteriota</taxon>
        <taxon>Desulfovibrionia</taxon>
        <taxon>Desulfovibrionales</taxon>
        <taxon>Desulfovibrionaceae</taxon>
        <taxon>Solidesulfovibrio</taxon>
    </lineage>
</organism>
<dbReference type="InterPro" id="IPR004552">
    <property type="entry name" value="AGP_acyltrans"/>
</dbReference>
<dbReference type="SMART" id="SM00563">
    <property type="entry name" value="PlsC"/>
    <property type="match status" value="1"/>
</dbReference>
<evidence type="ECO:0000313" key="13">
    <source>
        <dbReference type="Proteomes" id="UP000482487"/>
    </source>
</evidence>
<dbReference type="UniPathway" id="UPA00557">
    <property type="reaction ID" value="UER00613"/>
</dbReference>
<keyword evidence="9" id="KW-0443">Lipid metabolism</keyword>
<keyword evidence="13" id="KW-1185">Reference proteome</keyword>
<dbReference type="GO" id="GO:0003841">
    <property type="term" value="F:1-acylglycerol-3-phosphate O-acyltransferase activity"/>
    <property type="evidence" value="ECO:0007669"/>
    <property type="project" value="UniProtKB-UniRule"/>
</dbReference>
<keyword evidence="9" id="KW-1208">Phospholipid metabolism</keyword>
<dbReference type="EC" id="2.3.1.51" evidence="5 9"/>
<accession>A0A7C9IV40</accession>
<comment type="domain">
    <text evidence="9">The HXXXXD motif is essential for acyltransferase activity and may constitute the binding site for the phosphate moiety of the glycerol-3-phosphate.</text>
</comment>
<comment type="catalytic activity">
    <reaction evidence="1 9">
        <text>a 1-acyl-sn-glycero-3-phosphate + an acyl-CoA = a 1,2-diacyl-sn-glycero-3-phosphate + CoA</text>
        <dbReference type="Rhea" id="RHEA:19709"/>
        <dbReference type="ChEBI" id="CHEBI:57287"/>
        <dbReference type="ChEBI" id="CHEBI:57970"/>
        <dbReference type="ChEBI" id="CHEBI:58342"/>
        <dbReference type="ChEBI" id="CHEBI:58608"/>
        <dbReference type="EC" id="2.3.1.51"/>
    </reaction>
</comment>
<evidence type="ECO:0000256" key="1">
    <source>
        <dbReference type="ARBA" id="ARBA00001141"/>
    </source>
</evidence>
<dbReference type="SUPFAM" id="SSF69593">
    <property type="entry name" value="Glycerol-3-phosphate (1)-acyltransferase"/>
    <property type="match status" value="1"/>
</dbReference>
<feature type="transmembrane region" description="Helical" evidence="10">
    <location>
        <begin position="6"/>
        <end position="25"/>
    </location>
</feature>
<evidence type="ECO:0000313" key="12">
    <source>
        <dbReference type="EMBL" id="MYL83383.1"/>
    </source>
</evidence>
<gene>
    <name evidence="12" type="ORF">GTA51_09620</name>
</gene>
<comment type="pathway">
    <text evidence="3">Lipid metabolism.</text>
</comment>
<reference evidence="12 13" key="1">
    <citation type="submission" date="2020-01" db="EMBL/GenBank/DDBJ databases">
        <title>Genome sequence of Desulfovibrio aerotolerans DSM 16695(T).</title>
        <authorList>
            <person name="Karnachuk O."/>
            <person name="Avakyan M."/>
            <person name="Mardanov A."/>
            <person name="Kadnikov V."/>
            <person name="Ravin N."/>
        </authorList>
    </citation>
    <scope>NUCLEOTIDE SEQUENCE [LARGE SCALE GENOMIC DNA]</scope>
    <source>
        <strain evidence="12 13">DSM 16695</strain>
    </source>
</reference>
<protein>
    <recommendedName>
        <fullName evidence="6 9">1-acyl-sn-glycerol-3-phosphate acyltransferase</fullName>
        <ecNumber evidence="5 9">2.3.1.51</ecNumber>
    </recommendedName>
</protein>
<dbReference type="RefSeq" id="WP_160960609.1">
    <property type="nucleotide sequence ID" value="NZ_WVUD01000014.1"/>
</dbReference>
<proteinExistence type="inferred from homology"/>
<comment type="similarity">
    <text evidence="4 9">Belongs to the 1-acyl-sn-glycerol-3-phosphate acyltransferase family.</text>
</comment>
<evidence type="ECO:0000256" key="3">
    <source>
        <dbReference type="ARBA" id="ARBA00005189"/>
    </source>
</evidence>
<comment type="pathway">
    <text evidence="2">Phospholipid metabolism; CDP-diacylglycerol biosynthesis; CDP-diacylglycerol from sn-glycerol 3-phosphate: step 2/3.</text>
</comment>
<evidence type="ECO:0000256" key="5">
    <source>
        <dbReference type="ARBA" id="ARBA00013211"/>
    </source>
</evidence>
<dbReference type="GO" id="GO:0016024">
    <property type="term" value="P:CDP-diacylglycerol biosynthetic process"/>
    <property type="evidence" value="ECO:0007669"/>
    <property type="project" value="UniProtKB-UniPathway"/>
</dbReference>
<keyword evidence="9" id="KW-0594">Phospholipid biosynthesis</keyword>
<dbReference type="EMBL" id="WVUD01000014">
    <property type="protein sequence ID" value="MYL83383.1"/>
    <property type="molecule type" value="Genomic_DNA"/>
</dbReference>
<keyword evidence="9" id="KW-0444">Lipid biosynthesis</keyword>
<dbReference type="PANTHER" id="PTHR10434">
    <property type="entry name" value="1-ACYL-SN-GLYCEROL-3-PHOSPHATE ACYLTRANSFERASE"/>
    <property type="match status" value="1"/>
</dbReference>
<dbReference type="PANTHER" id="PTHR10434:SF11">
    <property type="entry name" value="1-ACYL-SN-GLYCEROL-3-PHOSPHATE ACYLTRANSFERASE"/>
    <property type="match status" value="1"/>
</dbReference>
<dbReference type="InterPro" id="IPR002123">
    <property type="entry name" value="Plipid/glycerol_acylTrfase"/>
</dbReference>
<keyword evidence="7 9" id="KW-0808">Transferase</keyword>
<evidence type="ECO:0000256" key="4">
    <source>
        <dbReference type="ARBA" id="ARBA00008655"/>
    </source>
</evidence>
<evidence type="ECO:0000256" key="7">
    <source>
        <dbReference type="ARBA" id="ARBA00022679"/>
    </source>
</evidence>
<dbReference type="GO" id="GO:0016020">
    <property type="term" value="C:membrane"/>
    <property type="evidence" value="ECO:0007669"/>
    <property type="project" value="InterPro"/>
</dbReference>
<evidence type="ECO:0000256" key="8">
    <source>
        <dbReference type="ARBA" id="ARBA00023315"/>
    </source>
</evidence>
<evidence type="ECO:0000256" key="2">
    <source>
        <dbReference type="ARBA" id="ARBA00004728"/>
    </source>
</evidence>
<comment type="caution">
    <text evidence="12">The sequence shown here is derived from an EMBL/GenBank/DDBJ whole genome shotgun (WGS) entry which is preliminary data.</text>
</comment>
<dbReference type="Proteomes" id="UP000482487">
    <property type="component" value="Unassembled WGS sequence"/>
</dbReference>
<keyword evidence="10" id="KW-0472">Membrane</keyword>
<dbReference type="NCBIfam" id="TIGR00530">
    <property type="entry name" value="AGP_acyltrn"/>
    <property type="match status" value="1"/>
</dbReference>
<sequence>MRSLFFKVAVVPLTIFFSSLCWLFARVGQHGRFAHQVECLWGKSLVWAAGVRIEADLSALDPKATYIFMANHQSNLDIPILFAALKGYNFRFLAKESLFAIPVFGPALRRMGHVAIDRGNRRKAMESIDAAVNLVSGGVGLLVFPEGTRSMDFTKIQEFKTGGMIVALKCQAMVAPVIVSGSGNVLAKHGRRLTPGVVRIRALPPFDAAAAYTLKQREAFKNDLWDRMDAAYQEMRS</sequence>
<evidence type="ECO:0000256" key="9">
    <source>
        <dbReference type="RuleBase" id="RU361267"/>
    </source>
</evidence>
<evidence type="ECO:0000259" key="11">
    <source>
        <dbReference type="SMART" id="SM00563"/>
    </source>
</evidence>
<dbReference type="AlphaFoldDB" id="A0A7C9IV40"/>
<keyword evidence="10" id="KW-1133">Transmembrane helix</keyword>
<dbReference type="GO" id="GO:0006654">
    <property type="term" value="P:phosphatidic acid biosynthetic process"/>
    <property type="evidence" value="ECO:0007669"/>
    <property type="project" value="TreeGrafter"/>
</dbReference>
<evidence type="ECO:0000256" key="6">
    <source>
        <dbReference type="ARBA" id="ARBA00016139"/>
    </source>
</evidence>
<keyword evidence="8 9" id="KW-0012">Acyltransferase</keyword>
<evidence type="ECO:0000256" key="10">
    <source>
        <dbReference type="SAM" id="Phobius"/>
    </source>
</evidence>
<feature type="domain" description="Phospholipid/glycerol acyltransferase" evidence="11">
    <location>
        <begin position="66"/>
        <end position="182"/>
    </location>
</feature>
<dbReference type="CDD" id="cd07989">
    <property type="entry name" value="LPLAT_AGPAT-like"/>
    <property type="match status" value="1"/>
</dbReference>
<dbReference type="OrthoDB" id="9809618at2"/>
<name>A0A7C9IV40_9BACT</name>
<dbReference type="Pfam" id="PF01553">
    <property type="entry name" value="Acyltransferase"/>
    <property type="match status" value="1"/>
</dbReference>